<keyword evidence="3" id="KW-0645">Protease</keyword>
<dbReference type="PANTHER" id="PTHR38037:SF2">
    <property type="entry name" value="ATP-DEPENDENT ZINC PROTEASE DOMAIN-CONTAINING PROTEIN-RELATED"/>
    <property type="match status" value="1"/>
</dbReference>
<feature type="compositionally biased region" description="Polar residues" evidence="1">
    <location>
        <begin position="144"/>
        <end position="154"/>
    </location>
</feature>
<gene>
    <name evidence="3" type="ORF">NBRC116598_10530</name>
</gene>
<dbReference type="Pfam" id="PF05618">
    <property type="entry name" value="Zn_protease"/>
    <property type="match status" value="1"/>
</dbReference>
<protein>
    <submittedName>
        <fullName evidence="3">ATP-dependent zinc protease</fullName>
    </submittedName>
</protein>
<evidence type="ECO:0000256" key="1">
    <source>
        <dbReference type="SAM" id="MobiDB-lite"/>
    </source>
</evidence>
<sequence>MVDAIEKLEMRCMLIVGWRERVDLPLLGLRNLKAKIDTGARTSALHATDIVSFERDGVPWVKFHTRFDDDALDTDVECPIFDQRDIRNTSGIPQSRIIIRTKFRIGSRLWKIDLSLTERSDMKFRMIVGRTALRRHNILVDPSKSNLTTPVSAQHSDERSSPS</sequence>
<organism evidence="3 4">
    <name type="scientific">Pseudophaeobacter arcticus</name>
    <dbReference type="NCBI Taxonomy" id="385492"/>
    <lineage>
        <taxon>Bacteria</taxon>
        <taxon>Pseudomonadati</taxon>
        <taxon>Pseudomonadota</taxon>
        <taxon>Alphaproteobacteria</taxon>
        <taxon>Rhodobacterales</taxon>
        <taxon>Paracoccaceae</taxon>
        <taxon>Pseudophaeobacter</taxon>
    </lineage>
</organism>
<dbReference type="Proteomes" id="UP001441944">
    <property type="component" value="Unassembled WGS sequence"/>
</dbReference>
<comment type="caution">
    <text evidence="3">The sequence shown here is derived from an EMBL/GenBank/DDBJ whole genome shotgun (WGS) entry which is preliminary data.</text>
</comment>
<feature type="region of interest" description="Disordered" evidence="1">
    <location>
        <begin position="144"/>
        <end position="163"/>
    </location>
</feature>
<dbReference type="InterPro" id="IPR008503">
    <property type="entry name" value="Asp_endopeptidase"/>
</dbReference>
<dbReference type="GO" id="GO:0006508">
    <property type="term" value="P:proteolysis"/>
    <property type="evidence" value="ECO:0007669"/>
    <property type="project" value="UniProtKB-KW"/>
</dbReference>
<feature type="domain" description="Retropepsin-like aspartic endopeptidase" evidence="2">
    <location>
        <begin position="15"/>
        <end position="147"/>
    </location>
</feature>
<dbReference type="InterPro" id="IPR021109">
    <property type="entry name" value="Peptidase_aspartic_dom_sf"/>
</dbReference>
<dbReference type="SUPFAM" id="SSF50630">
    <property type="entry name" value="Acid proteases"/>
    <property type="match status" value="1"/>
</dbReference>
<dbReference type="EMBL" id="BAABWU010000002">
    <property type="protein sequence ID" value="GAA6195609.1"/>
    <property type="molecule type" value="Genomic_DNA"/>
</dbReference>
<dbReference type="RefSeq" id="WP_353397618.1">
    <property type="nucleotide sequence ID" value="NZ_BAABWU010000002.1"/>
</dbReference>
<name>A0ABQ0AIE7_9RHOB</name>
<reference evidence="3 4" key="1">
    <citation type="submission" date="2024-04" db="EMBL/GenBank/DDBJ databases">
        <title>Draft genome sequence of Pseudophaeobacter arcticus NBRC 116598.</title>
        <authorList>
            <person name="Miyakawa T."/>
            <person name="Kusuya Y."/>
            <person name="Miura T."/>
        </authorList>
    </citation>
    <scope>NUCLEOTIDE SEQUENCE [LARGE SCALE GENOMIC DNA]</scope>
    <source>
        <strain evidence="3 4">SU-CL00105</strain>
    </source>
</reference>
<evidence type="ECO:0000313" key="3">
    <source>
        <dbReference type="EMBL" id="GAA6195609.1"/>
    </source>
</evidence>
<dbReference type="GO" id="GO:0008233">
    <property type="term" value="F:peptidase activity"/>
    <property type="evidence" value="ECO:0007669"/>
    <property type="project" value="UniProtKB-KW"/>
</dbReference>
<keyword evidence="4" id="KW-1185">Reference proteome</keyword>
<dbReference type="Gene3D" id="2.40.70.10">
    <property type="entry name" value="Acid Proteases"/>
    <property type="match status" value="1"/>
</dbReference>
<evidence type="ECO:0000259" key="2">
    <source>
        <dbReference type="Pfam" id="PF05618"/>
    </source>
</evidence>
<evidence type="ECO:0000313" key="4">
    <source>
        <dbReference type="Proteomes" id="UP001441944"/>
    </source>
</evidence>
<keyword evidence="3" id="KW-0378">Hydrolase</keyword>
<proteinExistence type="predicted"/>
<dbReference type="PANTHER" id="PTHR38037">
    <property type="entry name" value="ZN_PROTEASE DOMAIN-CONTAINING PROTEIN"/>
    <property type="match status" value="1"/>
</dbReference>
<accession>A0ABQ0AIE7</accession>